<accession>A0ACC3BVE5</accession>
<evidence type="ECO:0000313" key="2">
    <source>
        <dbReference type="Proteomes" id="UP000798662"/>
    </source>
</evidence>
<organism evidence="1 2">
    <name type="scientific">Pyropia yezoensis</name>
    <name type="common">Susabi-nori</name>
    <name type="synonym">Porphyra yezoensis</name>
    <dbReference type="NCBI Taxonomy" id="2788"/>
    <lineage>
        <taxon>Eukaryota</taxon>
        <taxon>Rhodophyta</taxon>
        <taxon>Bangiophyceae</taxon>
        <taxon>Bangiales</taxon>
        <taxon>Bangiaceae</taxon>
        <taxon>Pyropia</taxon>
    </lineage>
</organism>
<sequence>MPPSDDSLLAELCRELEELLDAHTAHVQSPASAGLWASAGRQPGRRAVAGRPPSFPAPFGLSGLRRTPQLASGTLEADQDTPHPTPLTWKDLLSLADAPSQRDLSRPALAAARARVYHTLSMHQRVRMAACQGHMAALWLSALPTPGPHGPALTGDAMRVAVRLWLGAPPRSDPPAARCRCGAGDDSEGRHFLGFCEELHGRRCALHLRIAHLVAGAFTRSTSWMGVVLEAEFRPEDKYGLRPDVRAKRVSTGACAWADVSVASPFAARQLSRVAGEPLTPVAAIARENKKVKKYVPALPRAVPPSLFSPLVCETFGRVGPMTEAFLRASFTGPAERAVRAALQRDVSVSI</sequence>
<comment type="caution">
    <text evidence="1">The sequence shown here is derived from an EMBL/GenBank/DDBJ whole genome shotgun (WGS) entry which is preliminary data.</text>
</comment>
<protein>
    <submittedName>
        <fullName evidence="1">Uncharacterized protein</fullName>
    </submittedName>
</protein>
<keyword evidence="2" id="KW-1185">Reference proteome</keyword>
<dbReference type="Proteomes" id="UP000798662">
    <property type="component" value="Chromosome 1"/>
</dbReference>
<gene>
    <name evidence="1" type="ORF">I4F81_004570</name>
</gene>
<proteinExistence type="predicted"/>
<evidence type="ECO:0000313" key="1">
    <source>
        <dbReference type="EMBL" id="KAK1861994.1"/>
    </source>
</evidence>
<dbReference type="EMBL" id="CM020618">
    <property type="protein sequence ID" value="KAK1861994.1"/>
    <property type="molecule type" value="Genomic_DNA"/>
</dbReference>
<name>A0ACC3BVE5_PYRYE</name>
<reference evidence="1" key="1">
    <citation type="submission" date="2019-11" db="EMBL/GenBank/DDBJ databases">
        <title>Nori genome reveals adaptations in red seaweeds to the harsh intertidal environment.</title>
        <authorList>
            <person name="Wang D."/>
            <person name="Mao Y."/>
        </authorList>
    </citation>
    <scope>NUCLEOTIDE SEQUENCE</scope>
    <source>
        <tissue evidence="1">Gametophyte</tissue>
    </source>
</reference>